<dbReference type="InterPro" id="IPR013094">
    <property type="entry name" value="AB_hydrolase_3"/>
</dbReference>
<dbReference type="PANTHER" id="PTHR48081">
    <property type="entry name" value="AB HYDROLASE SUPERFAMILY PROTEIN C4A8.06C"/>
    <property type="match status" value="1"/>
</dbReference>
<evidence type="ECO:0000256" key="1">
    <source>
        <dbReference type="ARBA" id="ARBA00022801"/>
    </source>
</evidence>
<dbReference type="PANTHER" id="PTHR48081:SF8">
    <property type="entry name" value="ALPHA_BETA HYDROLASE FOLD-3 DOMAIN-CONTAINING PROTEIN-RELATED"/>
    <property type="match status" value="1"/>
</dbReference>
<dbReference type="InterPro" id="IPR050300">
    <property type="entry name" value="GDXG_lipolytic_enzyme"/>
</dbReference>
<protein>
    <recommendedName>
        <fullName evidence="2">Alpha/beta hydrolase fold-3 domain-containing protein</fullName>
    </recommendedName>
</protein>
<comment type="caution">
    <text evidence="3">The sequence shown here is derived from an EMBL/GenBank/DDBJ whole genome shotgun (WGS) entry which is preliminary data.</text>
</comment>
<organism evidence="3 4">
    <name type="scientific">Clonostachys rhizophaga</name>
    <dbReference type="NCBI Taxonomy" id="160324"/>
    <lineage>
        <taxon>Eukaryota</taxon>
        <taxon>Fungi</taxon>
        <taxon>Dikarya</taxon>
        <taxon>Ascomycota</taxon>
        <taxon>Pezizomycotina</taxon>
        <taxon>Sordariomycetes</taxon>
        <taxon>Hypocreomycetidae</taxon>
        <taxon>Hypocreales</taxon>
        <taxon>Bionectriaceae</taxon>
        <taxon>Clonostachys</taxon>
    </lineage>
</organism>
<name>A0A9N9VEK5_9HYPO</name>
<dbReference type="Proteomes" id="UP000696573">
    <property type="component" value="Unassembled WGS sequence"/>
</dbReference>
<sequence>MTGHGTFQYLRLRTAAAIMRTLAAGFQGHLRAIPADSNSEALQIPSRDAGRTIEARLYYPGEKDSPPPASPLPVLINWHGGGFTMPNLGLDHEFLTRVAQANNMLVLDADYRKGPEDPFPAAIHDAEDVMKYVEARPSQFDVTRVALSGGSSGGVVALVAASSLRARLETLHVRSVVLFYPGTDLAEAPEDKVVPHPIKAMPPKLLHMFYDNYAPDVATRKDPLVSPRFADPALFPASVVIFTASGDVLAPEGNELAKVLDDGTRRVTHMELEDAPHGYDKGPAEGSHLWELKERSYGIAVEELARALEIQKE</sequence>
<dbReference type="Gene3D" id="3.40.50.1820">
    <property type="entry name" value="alpha/beta hydrolase"/>
    <property type="match status" value="1"/>
</dbReference>
<dbReference type="AlphaFoldDB" id="A0A9N9VEK5"/>
<evidence type="ECO:0000259" key="2">
    <source>
        <dbReference type="Pfam" id="PF07859"/>
    </source>
</evidence>
<proteinExistence type="predicted"/>
<dbReference type="OrthoDB" id="19653at2759"/>
<evidence type="ECO:0000313" key="4">
    <source>
        <dbReference type="Proteomes" id="UP000696573"/>
    </source>
</evidence>
<reference evidence="3" key="1">
    <citation type="submission" date="2021-10" db="EMBL/GenBank/DDBJ databases">
        <authorList>
            <person name="Piombo E."/>
        </authorList>
    </citation>
    <scope>NUCLEOTIDE SEQUENCE</scope>
</reference>
<dbReference type="GO" id="GO:0016787">
    <property type="term" value="F:hydrolase activity"/>
    <property type="evidence" value="ECO:0007669"/>
    <property type="project" value="UniProtKB-KW"/>
</dbReference>
<dbReference type="InterPro" id="IPR029058">
    <property type="entry name" value="AB_hydrolase_fold"/>
</dbReference>
<dbReference type="Pfam" id="PF07859">
    <property type="entry name" value="Abhydrolase_3"/>
    <property type="match status" value="1"/>
</dbReference>
<dbReference type="SUPFAM" id="SSF53474">
    <property type="entry name" value="alpha/beta-Hydrolases"/>
    <property type="match status" value="1"/>
</dbReference>
<keyword evidence="1" id="KW-0378">Hydrolase</keyword>
<dbReference type="EMBL" id="CABFNQ020000700">
    <property type="protein sequence ID" value="CAH0024722.1"/>
    <property type="molecule type" value="Genomic_DNA"/>
</dbReference>
<feature type="domain" description="Alpha/beta hydrolase fold-3" evidence="2">
    <location>
        <begin position="76"/>
        <end position="279"/>
    </location>
</feature>
<accession>A0A9N9VEK5</accession>
<evidence type="ECO:0000313" key="3">
    <source>
        <dbReference type="EMBL" id="CAH0024722.1"/>
    </source>
</evidence>
<gene>
    <name evidence="3" type="ORF">CRHIZ90672A_00011906</name>
</gene>
<keyword evidence="4" id="KW-1185">Reference proteome</keyword>